<dbReference type="PANTHER" id="PTHR21503">
    <property type="entry name" value="F-BOX-CONTAINING HYPOTHETICAL PROTEIN C.ELEGANS"/>
    <property type="match status" value="1"/>
</dbReference>
<dbReference type="InterPro" id="IPR012885">
    <property type="entry name" value="F-box_Sdz-33"/>
</dbReference>
<dbReference type="PANTHER" id="PTHR21503:SF8">
    <property type="entry name" value="F-BOX ASSOCIATED DOMAIN-CONTAINING PROTEIN-RELATED"/>
    <property type="match status" value="1"/>
</dbReference>
<evidence type="ECO:0000259" key="1">
    <source>
        <dbReference type="Pfam" id="PF00646"/>
    </source>
</evidence>
<gene>
    <name evidence="3" type="ORF">GCK72_003260</name>
</gene>
<proteinExistence type="predicted"/>
<dbReference type="Pfam" id="PF07735">
    <property type="entry name" value="FBA_2"/>
    <property type="match status" value="1"/>
</dbReference>
<dbReference type="CTD" id="78773570"/>
<evidence type="ECO:0000313" key="3">
    <source>
        <dbReference type="EMBL" id="KAF1771434.1"/>
    </source>
</evidence>
<dbReference type="InterPro" id="IPR001810">
    <property type="entry name" value="F-box_dom"/>
</dbReference>
<name>A0A6A5HX11_CAERE</name>
<reference evidence="3 4" key="1">
    <citation type="submission" date="2019-12" db="EMBL/GenBank/DDBJ databases">
        <title>Chromosome-level assembly of the Caenorhabditis remanei genome.</title>
        <authorList>
            <person name="Teterina A.A."/>
            <person name="Willis J.H."/>
            <person name="Phillips P.C."/>
        </authorList>
    </citation>
    <scope>NUCLEOTIDE SEQUENCE [LARGE SCALE GENOMIC DNA]</scope>
    <source>
        <strain evidence="3 4">PX506</strain>
        <tissue evidence="3">Whole organism</tissue>
    </source>
</reference>
<organism evidence="3 4">
    <name type="scientific">Caenorhabditis remanei</name>
    <name type="common">Caenorhabditis vulgaris</name>
    <dbReference type="NCBI Taxonomy" id="31234"/>
    <lineage>
        <taxon>Eukaryota</taxon>
        <taxon>Metazoa</taxon>
        <taxon>Ecdysozoa</taxon>
        <taxon>Nematoda</taxon>
        <taxon>Chromadorea</taxon>
        <taxon>Rhabditida</taxon>
        <taxon>Rhabditina</taxon>
        <taxon>Rhabditomorpha</taxon>
        <taxon>Rhabditoidea</taxon>
        <taxon>Rhabditidae</taxon>
        <taxon>Peloderinae</taxon>
        <taxon>Caenorhabditis</taxon>
    </lineage>
</organism>
<dbReference type="KEGG" id="crq:GCK72_003260"/>
<dbReference type="GeneID" id="78773570"/>
<dbReference type="RefSeq" id="XP_053592568.1">
    <property type="nucleotide sequence ID" value="XM_053723923.1"/>
</dbReference>
<dbReference type="EMBL" id="WUAV01000001">
    <property type="protein sequence ID" value="KAF1771434.1"/>
    <property type="molecule type" value="Genomic_DNA"/>
</dbReference>
<comment type="caution">
    <text evidence="3">The sequence shown here is derived from an EMBL/GenBank/DDBJ whole genome shotgun (WGS) entry which is preliminary data.</text>
</comment>
<protein>
    <submittedName>
        <fullName evidence="3">Uncharacterized protein</fullName>
    </submittedName>
</protein>
<feature type="domain" description="F-box" evidence="1">
    <location>
        <begin position="9"/>
        <end position="44"/>
    </location>
</feature>
<feature type="domain" description="Sdz-33 F-box" evidence="2">
    <location>
        <begin position="196"/>
        <end position="248"/>
    </location>
</feature>
<sequence>MSFSKPFPLLRLPRLPLLEVFDCMGVQEQFYLSICSSKAKYSIKFYTSIRKFSVTFYFTNNFTFFLKAENSDDKFQIHVQTDTVIFGSIWRFLSSVDVSGTPLEKNVKRLLLFLLDVFNTPTICLGFEVTRHDFVTGFINYIHSLKLKINSLNIKGIKEEDVEHILDNYRDVSSKIYLDCPTIPGIKYLNKSSKPSLNKVTIVHAEWVTTYHLTILFINCKRLVLDNLSTDYIKVDLFLKEWRKGSSPLKYACLALTFVDPHLINVLEGIRSKRVSTRGTRWARYARRAIRIKQRKTGARAYVIQYDRTILITDSLQ</sequence>
<evidence type="ECO:0000259" key="2">
    <source>
        <dbReference type="Pfam" id="PF07735"/>
    </source>
</evidence>
<dbReference type="Proteomes" id="UP000483820">
    <property type="component" value="Chromosome I"/>
</dbReference>
<evidence type="ECO:0000313" key="4">
    <source>
        <dbReference type="Proteomes" id="UP000483820"/>
    </source>
</evidence>
<dbReference type="AlphaFoldDB" id="A0A6A5HX11"/>
<dbReference type="Pfam" id="PF00646">
    <property type="entry name" value="F-box"/>
    <property type="match status" value="1"/>
</dbReference>
<accession>A0A6A5HX11</accession>